<keyword evidence="2" id="KW-1133">Transmembrane helix</keyword>
<organism evidence="4">
    <name type="scientific">Trypanosoma vivax (strain Y486)</name>
    <dbReference type="NCBI Taxonomy" id="1055687"/>
    <lineage>
        <taxon>Eukaryota</taxon>
        <taxon>Discoba</taxon>
        <taxon>Euglenozoa</taxon>
        <taxon>Kinetoplastea</taxon>
        <taxon>Metakinetoplastina</taxon>
        <taxon>Trypanosomatida</taxon>
        <taxon>Trypanosomatidae</taxon>
        <taxon>Trypanosoma</taxon>
        <taxon>Duttonella</taxon>
    </lineage>
</organism>
<evidence type="ECO:0000256" key="1">
    <source>
        <dbReference type="SAM" id="MobiDB-lite"/>
    </source>
</evidence>
<dbReference type="EMBL" id="HE573027">
    <property type="protein sequence ID" value="CCC53493.1"/>
    <property type="molecule type" value="Genomic_DNA"/>
</dbReference>
<name>G0UCE1_TRYVY</name>
<sequence length="484" mass="53143">MTRCQPYTVGGVACLLVVSVCSAAGLPAKGITVTVDHDGETLLKTSGEEAVEIVLRKRKSSSTAHKEPSDEMDHFEHNGNHSEWSDNHADRSTAAMHTSEFDTFNYTTYLHAESCGVEEVVHCTRKFCDCIGHYNGTPNAQEGAVSTARRVCPNAGSANCYRYHYCMRQKVLCLWDAARRYEAAVSNMVREQATLPSSHIHDEESEDGICHGLLKLNKHAAKVVASRNHYDSLLYTECVDYLLFTFRNGGGMMCLTNPVPMYVCAPNASFAVETRQINYVPIGNGSRRLAISITANYVGNFKKDLHTRTTGADASSLNDVGNRFSDNMHRCFQEAIGVDGEFTLILSDDQMVVEYTVGVGESDLWVGDLVTANALSLMVRNTSWMSAAQGVLDTHGENATRLMPPIVLYNVKFDPGTGHDKSQLCDSKCATVVSIVLASTGMCFIAIFCLFLRRSSLDSNFHPLGSSEKEVLQGGDQYNKYSVV</sequence>
<accession>G0UCE1</accession>
<gene>
    <name evidence="4" type="ORF">TVY486_1109770</name>
</gene>
<evidence type="ECO:0000256" key="3">
    <source>
        <dbReference type="SAM" id="SignalP"/>
    </source>
</evidence>
<reference evidence="4" key="1">
    <citation type="journal article" date="2012" name="Proc. Natl. Acad. Sci. U.S.A.">
        <title>Antigenic diversity is generated by distinct evolutionary mechanisms in African trypanosome species.</title>
        <authorList>
            <person name="Jackson A.P."/>
            <person name="Berry A."/>
            <person name="Aslett M."/>
            <person name="Allison H.C."/>
            <person name="Burton P."/>
            <person name="Vavrova-Anderson J."/>
            <person name="Brown R."/>
            <person name="Browne H."/>
            <person name="Corton N."/>
            <person name="Hauser H."/>
            <person name="Gamble J."/>
            <person name="Gilderthorp R."/>
            <person name="Marcello L."/>
            <person name="McQuillan J."/>
            <person name="Otto T.D."/>
            <person name="Quail M.A."/>
            <person name="Sanders M.J."/>
            <person name="van Tonder A."/>
            <person name="Ginger M.L."/>
            <person name="Field M.C."/>
            <person name="Barry J.D."/>
            <person name="Hertz-Fowler C."/>
            <person name="Berriman M."/>
        </authorList>
    </citation>
    <scope>NUCLEOTIDE SEQUENCE</scope>
    <source>
        <strain evidence="4">Y486</strain>
    </source>
</reference>
<evidence type="ECO:0000256" key="2">
    <source>
        <dbReference type="SAM" id="Phobius"/>
    </source>
</evidence>
<feature type="compositionally biased region" description="Basic and acidic residues" evidence="1">
    <location>
        <begin position="64"/>
        <end position="91"/>
    </location>
</feature>
<dbReference type="VEuPathDB" id="TriTrypDB:TvY486_1109770"/>
<keyword evidence="3" id="KW-0732">Signal</keyword>
<proteinExistence type="predicted"/>
<evidence type="ECO:0000313" key="4">
    <source>
        <dbReference type="EMBL" id="CCC53493.1"/>
    </source>
</evidence>
<keyword evidence="2" id="KW-0472">Membrane</keyword>
<feature type="region of interest" description="Disordered" evidence="1">
    <location>
        <begin position="57"/>
        <end position="91"/>
    </location>
</feature>
<feature type="chain" id="PRO_5003410405" evidence="3">
    <location>
        <begin position="24"/>
        <end position="484"/>
    </location>
</feature>
<feature type="signal peptide" evidence="3">
    <location>
        <begin position="1"/>
        <end position="23"/>
    </location>
</feature>
<dbReference type="AlphaFoldDB" id="G0UCE1"/>
<keyword evidence="2" id="KW-0812">Transmembrane</keyword>
<protein>
    <submittedName>
        <fullName evidence="4">Uncharacterized protein</fullName>
    </submittedName>
</protein>
<feature type="transmembrane region" description="Helical" evidence="2">
    <location>
        <begin position="432"/>
        <end position="452"/>
    </location>
</feature>